<dbReference type="SUPFAM" id="SSF81383">
    <property type="entry name" value="F-box domain"/>
    <property type="match status" value="1"/>
</dbReference>
<evidence type="ECO:0000313" key="2">
    <source>
        <dbReference type="EMBL" id="ESQ35534.1"/>
    </source>
</evidence>
<keyword evidence="3" id="KW-1185">Reference proteome</keyword>
<dbReference type="eggNOG" id="ENOG502T151">
    <property type="taxonomic scope" value="Eukaryota"/>
</dbReference>
<dbReference type="SUPFAM" id="SSF50965">
    <property type="entry name" value="Galactose oxidase, central domain"/>
    <property type="match status" value="1"/>
</dbReference>
<dbReference type="AlphaFoldDB" id="V4KW24"/>
<evidence type="ECO:0000259" key="1">
    <source>
        <dbReference type="SMART" id="SM00256"/>
    </source>
</evidence>
<evidence type="ECO:0000313" key="3">
    <source>
        <dbReference type="Proteomes" id="UP000030689"/>
    </source>
</evidence>
<dbReference type="EMBL" id="KI517683">
    <property type="protein sequence ID" value="ESQ35534.1"/>
    <property type="molecule type" value="Genomic_DNA"/>
</dbReference>
<dbReference type="Gene3D" id="1.20.1280.50">
    <property type="match status" value="1"/>
</dbReference>
<name>V4KW24_EUTSA</name>
<dbReference type="InterPro" id="IPR050796">
    <property type="entry name" value="SCF_F-box_component"/>
</dbReference>
<dbReference type="PANTHER" id="PTHR31672:SF13">
    <property type="entry name" value="F-BOX PROTEIN CPR30-LIKE"/>
    <property type="match status" value="1"/>
</dbReference>
<dbReference type="InterPro" id="IPR011043">
    <property type="entry name" value="Gal_Oxase/kelch_b-propeller"/>
</dbReference>
<dbReference type="PANTHER" id="PTHR31672">
    <property type="entry name" value="BNACNNG10540D PROTEIN"/>
    <property type="match status" value="1"/>
</dbReference>
<organism evidence="2 3">
    <name type="scientific">Eutrema salsugineum</name>
    <name type="common">Saltwater cress</name>
    <name type="synonym">Sisymbrium salsugineum</name>
    <dbReference type="NCBI Taxonomy" id="72664"/>
    <lineage>
        <taxon>Eukaryota</taxon>
        <taxon>Viridiplantae</taxon>
        <taxon>Streptophyta</taxon>
        <taxon>Embryophyta</taxon>
        <taxon>Tracheophyta</taxon>
        <taxon>Spermatophyta</taxon>
        <taxon>Magnoliopsida</taxon>
        <taxon>eudicotyledons</taxon>
        <taxon>Gunneridae</taxon>
        <taxon>Pentapetalae</taxon>
        <taxon>rosids</taxon>
        <taxon>malvids</taxon>
        <taxon>Brassicales</taxon>
        <taxon>Brassicaceae</taxon>
        <taxon>Eutremeae</taxon>
        <taxon>Eutrema</taxon>
    </lineage>
</organism>
<dbReference type="InterPro" id="IPR001810">
    <property type="entry name" value="F-box_dom"/>
</dbReference>
<feature type="domain" description="F-box" evidence="1">
    <location>
        <begin position="9"/>
        <end position="49"/>
    </location>
</feature>
<protein>
    <recommendedName>
        <fullName evidence="1">F-box domain-containing protein</fullName>
    </recommendedName>
</protein>
<dbReference type="InterPro" id="IPR036047">
    <property type="entry name" value="F-box-like_dom_sf"/>
</dbReference>
<dbReference type="Proteomes" id="UP000030689">
    <property type="component" value="Unassembled WGS sequence"/>
</dbReference>
<proteinExistence type="predicted"/>
<gene>
    <name evidence="2" type="ORF">EUTSA_v10009780mg</name>
</gene>
<accession>V4KW24</accession>
<dbReference type="CDD" id="cd22157">
    <property type="entry name" value="F-box_AtFBW1-like"/>
    <property type="match status" value="1"/>
</dbReference>
<dbReference type="SMART" id="SM00256">
    <property type="entry name" value="FBOX"/>
    <property type="match status" value="1"/>
</dbReference>
<reference evidence="2 3" key="1">
    <citation type="journal article" date="2013" name="Front. Plant Sci.">
        <title>The Reference Genome of the Halophytic Plant Eutrema salsugineum.</title>
        <authorList>
            <person name="Yang R."/>
            <person name="Jarvis D.E."/>
            <person name="Chen H."/>
            <person name="Beilstein M.A."/>
            <person name="Grimwood J."/>
            <person name="Jenkins J."/>
            <person name="Shu S."/>
            <person name="Prochnik S."/>
            <person name="Xin M."/>
            <person name="Ma C."/>
            <person name="Schmutz J."/>
            <person name="Wing R.A."/>
            <person name="Mitchell-Olds T."/>
            <person name="Schumaker K.S."/>
            <person name="Wang X."/>
        </authorList>
    </citation>
    <scope>NUCLEOTIDE SEQUENCE [LARGE SCALE GENOMIC DNA]</scope>
</reference>
<dbReference type="OMA" id="YCEPESA"/>
<dbReference type="NCBIfam" id="TIGR01640">
    <property type="entry name" value="F_box_assoc_1"/>
    <property type="match status" value="1"/>
</dbReference>
<dbReference type="STRING" id="72664.V4KW24"/>
<dbReference type="Pfam" id="PF00646">
    <property type="entry name" value="F-box"/>
    <property type="match status" value="1"/>
</dbReference>
<dbReference type="KEGG" id="eus:EUTSA_v10009780mg"/>
<dbReference type="InterPro" id="IPR006527">
    <property type="entry name" value="F-box-assoc_dom_typ1"/>
</dbReference>
<sequence>MEGIAPSSLSNDVVEEIFSRLPVKTLIRFKPLSKQWRSTIESQSFAEIHLKIAERSHVNHPKVMVFFSNPSCTGNIIPITENTKIGFKTICSESAFFTWSCYSQSCDGLFCIQTSECTYVVNAATRWFRQLPLARFQILNAKRWLQSVPSAAFVKTADYKLSLLHYNSFSPNMRVTVTECEVFDFRANAWRHWTCTPSYRLLGGERPASANGSVYWFVEPSIIEIKVIAFDIHTEKFRLLTKIHPLISSLDCYHMCNLDNRLCLSTTRKTKDTEIWRLNSSEDTWEKIYTIDFISSPLSWVNDGFSWKVVAICKNKKILLSSHRGSGNLVIYDPLTKSVRLSCTHSHMKYEPYFQSLISHI</sequence>
<dbReference type="Gramene" id="ESQ35534">
    <property type="protein sequence ID" value="ESQ35534"/>
    <property type="gene ID" value="EUTSA_v10009780mg"/>
</dbReference>
<dbReference type="InterPro" id="IPR017451">
    <property type="entry name" value="F-box-assoc_interact_dom"/>
</dbReference>
<dbReference type="Pfam" id="PF07734">
    <property type="entry name" value="FBA_1"/>
    <property type="match status" value="1"/>
</dbReference>